<reference evidence="2" key="1">
    <citation type="journal article" date="2019" name="Sci. Rep.">
        <title>Draft genome of Tanacetum cinerariifolium, the natural source of mosquito coil.</title>
        <authorList>
            <person name="Yamashiro T."/>
            <person name="Shiraishi A."/>
            <person name="Satake H."/>
            <person name="Nakayama K."/>
        </authorList>
    </citation>
    <scope>NUCLEOTIDE SEQUENCE</scope>
</reference>
<accession>A0A6L2M9Z5</accession>
<gene>
    <name evidence="2" type="ORF">Tci_042045</name>
</gene>
<dbReference type="SUPFAM" id="SSF56672">
    <property type="entry name" value="DNA/RNA polymerases"/>
    <property type="match status" value="1"/>
</dbReference>
<proteinExistence type="predicted"/>
<dbReference type="PANTHER" id="PTHR11439">
    <property type="entry name" value="GAG-POL-RELATED RETROTRANSPOSON"/>
    <property type="match status" value="1"/>
</dbReference>
<protein>
    <recommendedName>
        <fullName evidence="1">Reverse transcriptase Ty1/copia-type domain-containing protein</fullName>
    </recommendedName>
</protein>
<dbReference type="InterPro" id="IPR043502">
    <property type="entry name" value="DNA/RNA_pol_sf"/>
</dbReference>
<dbReference type="Pfam" id="PF07727">
    <property type="entry name" value="RVT_2"/>
    <property type="match status" value="1"/>
</dbReference>
<evidence type="ECO:0000313" key="2">
    <source>
        <dbReference type="EMBL" id="GEU70067.1"/>
    </source>
</evidence>
<comment type="caution">
    <text evidence="2">The sequence shown here is derived from an EMBL/GenBank/DDBJ whole genome shotgun (WGS) entry which is preliminary data.</text>
</comment>
<sequence>MGRNLEAYVDDMVIKSKIGPEMIIDVEETFLTLKKVIENGNSLPKTQTVKGVETVMPITSVEDKEQRRLEVKARSTLMMGIPNEHQLKFNFTKDAKSLLEAIEKRFGEWNMHVVVWRNKPNLDSMRMDDLYNNLKVYEPEVKGYIAQALTHKTWHLCPLLQTITQTALMKQLILLLELLLLALRFKPSNDVGKKVNEVLRQENECKDQEEKDSVNSTNRVNDVRLTINAASNEVNFIGRKSSIKLPDDLNMPELEDISIFEDSNKDVFVAEADLNNLESTFQDFVVYQMNMKSAFLYGKIEEEVYVCQPPGFEDPEFPDKVYKVEKALYGLHQAPRAWYETLSTYLLDNGFQRGKIDKTLFIRRHKNEFFGRTYFLLGIASKTDEGRHIYQSRYVAEILKKFGIFKVKTASTPMETQKPLLKDEDGEEVDVHIYRSMIGLLIYLTSLRPDIMFVVCACARYQVNPKVSHLHAVKGIFRYLKGQPKLGLWYPKDSPFELMAYTDSDYAGASLDIKSTIGGC</sequence>
<feature type="domain" description="Reverse transcriptase Ty1/copia-type" evidence="1">
    <location>
        <begin position="282"/>
        <end position="364"/>
    </location>
</feature>
<dbReference type="AlphaFoldDB" id="A0A6L2M9Z5"/>
<name>A0A6L2M9Z5_TANCI</name>
<organism evidence="2">
    <name type="scientific">Tanacetum cinerariifolium</name>
    <name type="common">Dalmatian daisy</name>
    <name type="synonym">Chrysanthemum cinerariifolium</name>
    <dbReference type="NCBI Taxonomy" id="118510"/>
    <lineage>
        <taxon>Eukaryota</taxon>
        <taxon>Viridiplantae</taxon>
        <taxon>Streptophyta</taxon>
        <taxon>Embryophyta</taxon>
        <taxon>Tracheophyta</taxon>
        <taxon>Spermatophyta</taxon>
        <taxon>Magnoliopsida</taxon>
        <taxon>eudicotyledons</taxon>
        <taxon>Gunneridae</taxon>
        <taxon>Pentapetalae</taxon>
        <taxon>asterids</taxon>
        <taxon>campanulids</taxon>
        <taxon>Asterales</taxon>
        <taxon>Asteraceae</taxon>
        <taxon>Asteroideae</taxon>
        <taxon>Anthemideae</taxon>
        <taxon>Anthemidinae</taxon>
        <taxon>Tanacetum</taxon>
    </lineage>
</organism>
<evidence type="ECO:0000259" key="1">
    <source>
        <dbReference type="Pfam" id="PF07727"/>
    </source>
</evidence>
<dbReference type="EMBL" id="BKCJ010006048">
    <property type="protein sequence ID" value="GEU70067.1"/>
    <property type="molecule type" value="Genomic_DNA"/>
</dbReference>
<dbReference type="InterPro" id="IPR013103">
    <property type="entry name" value="RVT_2"/>
</dbReference>
<dbReference type="PANTHER" id="PTHR11439:SF495">
    <property type="entry name" value="REVERSE TRANSCRIPTASE, RNA-DEPENDENT DNA POLYMERASE-RELATED"/>
    <property type="match status" value="1"/>
</dbReference>